<dbReference type="Gene3D" id="3.30.450.20">
    <property type="entry name" value="PAS domain"/>
    <property type="match status" value="1"/>
</dbReference>
<dbReference type="NCBIfam" id="TIGR00254">
    <property type="entry name" value="GGDEF"/>
    <property type="match status" value="1"/>
</dbReference>
<dbReference type="STRING" id="861298.SAMN04488136_101156"/>
<evidence type="ECO:0000259" key="4">
    <source>
        <dbReference type="PROSITE" id="PS50887"/>
    </source>
</evidence>
<dbReference type="Gene3D" id="3.30.70.270">
    <property type="match status" value="1"/>
</dbReference>
<dbReference type="PANTHER" id="PTHR45138">
    <property type="entry name" value="REGULATORY COMPONENTS OF SENSORY TRANSDUCTION SYSTEM"/>
    <property type="match status" value="1"/>
</dbReference>
<dbReference type="AlphaFoldDB" id="A0A1G7W3Y4"/>
<accession>A0A1G7W3Y4</accession>
<evidence type="ECO:0000256" key="2">
    <source>
        <dbReference type="SAM" id="MobiDB-lite"/>
    </source>
</evidence>
<protein>
    <recommendedName>
        <fullName evidence="1">diguanylate cyclase</fullName>
        <ecNumber evidence="1">2.7.7.65</ecNumber>
    </recommendedName>
</protein>
<sequence>MFLSKNRCNLSTFYKVSKVVLKSLFLSMFLYYVYSTSSTERSISMLSRDFDSLTRVIELNKQKILMMAMLAESETELPVMTVHENVSSYDVFTYTDNDGYVASHSDNIIADLMKISQKYIPSLFSSDEVFMYYRSYLGGSIISGEDLPNFPASSNILSKERCLLHESCSIYSKDYQLRDRLIISPIYDDLYTGRPTISIVSPVYNEGKIIGDFVVDVHLPDSLVASKSMLTYRSGSYKNNVLEDINYPFKNFAYSKEYVADNRSKFILRLSFIRVFLHNCWLFGVIFLLISLIVWKWEESKLRHLKLQQAMIAANRDELTSLYNRKIFKDEAFLNEVAEKGASVIVIDGNRLKEINDTHGHAVGDLAIQHIANGMKKTFRSSDFLIRSGGDEFVVVLPGCQLQRANVLAENLKNLIADNVIHPYQVSVSISTGVVEKRDSESIKSALLRADEQLYEEKGQRKGEGGAGFKSVRVHGTLDANS</sequence>
<dbReference type="SUPFAM" id="SSF55073">
    <property type="entry name" value="Nucleotide cyclase"/>
    <property type="match status" value="1"/>
</dbReference>
<dbReference type="GO" id="GO:0052621">
    <property type="term" value="F:diguanylate cyclase activity"/>
    <property type="evidence" value="ECO:0007669"/>
    <property type="project" value="UniProtKB-EC"/>
</dbReference>
<keyword evidence="3" id="KW-0472">Membrane</keyword>
<feature type="region of interest" description="Disordered" evidence="2">
    <location>
        <begin position="458"/>
        <end position="482"/>
    </location>
</feature>
<dbReference type="Proteomes" id="UP000198854">
    <property type="component" value="Unassembled WGS sequence"/>
</dbReference>
<dbReference type="InterPro" id="IPR000160">
    <property type="entry name" value="GGDEF_dom"/>
</dbReference>
<dbReference type="SMART" id="SM00267">
    <property type="entry name" value="GGDEF"/>
    <property type="match status" value="1"/>
</dbReference>
<proteinExistence type="predicted"/>
<dbReference type="CDD" id="cd01949">
    <property type="entry name" value="GGDEF"/>
    <property type="match status" value="1"/>
</dbReference>
<dbReference type="GO" id="GO:1902201">
    <property type="term" value="P:negative regulation of bacterial-type flagellum-dependent cell motility"/>
    <property type="evidence" value="ECO:0007669"/>
    <property type="project" value="TreeGrafter"/>
</dbReference>
<keyword evidence="3" id="KW-1133">Transmembrane helix</keyword>
<dbReference type="GO" id="GO:0005886">
    <property type="term" value="C:plasma membrane"/>
    <property type="evidence" value="ECO:0007669"/>
    <property type="project" value="TreeGrafter"/>
</dbReference>
<dbReference type="OrthoDB" id="6395678at2"/>
<reference evidence="5 6" key="1">
    <citation type="submission" date="2016-10" db="EMBL/GenBank/DDBJ databases">
        <authorList>
            <person name="de Groot N.N."/>
        </authorList>
    </citation>
    <scope>NUCLEOTIDE SEQUENCE [LARGE SCALE GENOMIC DNA]</scope>
    <source>
        <strain evidence="5 6">CGMCC 1.10228</strain>
    </source>
</reference>
<dbReference type="RefSeq" id="WP_093268334.1">
    <property type="nucleotide sequence ID" value="NZ_FNDD01000001.1"/>
</dbReference>
<keyword evidence="3" id="KW-0812">Transmembrane</keyword>
<keyword evidence="6" id="KW-1185">Reference proteome</keyword>
<evidence type="ECO:0000313" key="5">
    <source>
        <dbReference type="EMBL" id="SDG66449.1"/>
    </source>
</evidence>
<evidence type="ECO:0000256" key="3">
    <source>
        <dbReference type="SAM" id="Phobius"/>
    </source>
</evidence>
<dbReference type="EC" id="2.7.7.65" evidence="1"/>
<dbReference type="GO" id="GO:0043709">
    <property type="term" value="P:cell adhesion involved in single-species biofilm formation"/>
    <property type="evidence" value="ECO:0007669"/>
    <property type="project" value="TreeGrafter"/>
</dbReference>
<dbReference type="EMBL" id="FNDD01000001">
    <property type="protein sequence ID" value="SDG66449.1"/>
    <property type="molecule type" value="Genomic_DNA"/>
</dbReference>
<dbReference type="PANTHER" id="PTHR45138:SF24">
    <property type="entry name" value="DIGUANYLATE CYCLASE DGCC-RELATED"/>
    <property type="match status" value="1"/>
</dbReference>
<evidence type="ECO:0000313" key="6">
    <source>
        <dbReference type="Proteomes" id="UP000198854"/>
    </source>
</evidence>
<organism evidence="5 6">
    <name type="scientific">Vibrio xiamenensis</name>
    <dbReference type="NCBI Taxonomy" id="861298"/>
    <lineage>
        <taxon>Bacteria</taxon>
        <taxon>Pseudomonadati</taxon>
        <taxon>Pseudomonadota</taxon>
        <taxon>Gammaproteobacteria</taxon>
        <taxon>Vibrionales</taxon>
        <taxon>Vibrionaceae</taxon>
        <taxon>Vibrio</taxon>
    </lineage>
</organism>
<feature type="transmembrane region" description="Helical" evidence="3">
    <location>
        <begin position="275"/>
        <end position="295"/>
    </location>
</feature>
<name>A0A1G7W3Y4_9VIBR</name>
<evidence type="ECO:0000256" key="1">
    <source>
        <dbReference type="ARBA" id="ARBA00012528"/>
    </source>
</evidence>
<gene>
    <name evidence="5" type="ORF">SAMN04488136_101156</name>
</gene>
<dbReference type="PROSITE" id="PS50887">
    <property type="entry name" value="GGDEF"/>
    <property type="match status" value="1"/>
</dbReference>
<feature type="domain" description="GGDEF" evidence="4">
    <location>
        <begin position="340"/>
        <end position="472"/>
    </location>
</feature>
<dbReference type="Pfam" id="PF00990">
    <property type="entry name" value="GGDEF"/>
    <property type="match status" value="1"/>
</dbReference>
<dbReference type="InterPro" id="IPR050469">
    <property type="entry name" value="Diguanylate_Cyclase"/>
</dbReference>
<dbReference type="InterPro" id="IPR029787">
    <property type="entry name" value="Nucleotide_cyclase"/>
</dbReference>
<dbReference type="InterPro" id="IPR043128">
    <property type="entry name" value="Rev_trsase/Diguanyl_cyclase"/>
</dbReference>
<dbReference type="CDD" id="cd18773">
    <property type="entry name" value="PDC1_HK_sensor"/>
    <property type="match status" value="1"/>
</dbReference>